<proteinExistence type="predicted"/>
<keyword evidence="3" id="KW-0347">Helicase</keyword>
<dbReference type="SMART" id="SM00382">
    <property type="entry name" value="AAA"/>
    <property type="match status" value="1"/>
</dbReference>
<protein>
    <submittedName>
        <fullName evidence="3">Replicative DNA helicase</fullName>
    </submittedName>
</protein>
<evidence type="ECO:0000313" key="4">
    <source>
        <dbReference type="Proteomes" id="UP000181860"/>
    </source>
</evidence>
<dbReference type="Gene3D" id="3.40.50.300">
    <property type="entry name" value="P-loop containing nucleotide triphosphate hydrolases"/>
    <property type="match status" value="1"/>
</dbReference>
<keyword evidence="1" id="KW-0639">Primosome</keyword>
<evidence type="ECO:0000256" key="1">
    <source>
        <dbReference type="ARBA" id="ARBA00022515"/>
    </source>
</evidence>
<dbReference type="InterPro" id="IPR003593">
    <property type="entry name" value="AAA+_ATPase"/>
</dbReference>
<accession>A0ABY0MF37</accession>
<dbReference type="EMBL" id="FMXC01000017">
    <property type="protein sequence ID" value="SDA59905.1"/>
    <property type="molecule type" value="Genomic_DNA"/>
</dbReference>
<keyword evidence="4" id="KW-1185">Reference proteome</keyword>
<name>A0ABY0MF37_9LACO</name>
<gene>
    <name evidence="3" type="ORF">SAMN02983011_01559</name>
</gene>
<dbReference type="PANTHER" id="PTHR30153">
    <property type="entry name" value="REPLICATIVE DNA HELICASE DNAB"/>
    <property type="match status" value="1"/>
</dbReference>
<reference evidence="3 4" key="1">
    <citation type="submission" date="2016-10" db="EMBL/GenBank/DDBJ databases">
        <authorList>
            <person name="Varghese N."/>
            <person name="Submissions S."/>
        </authorList>
    </citation>
    <scope>NUCLEOTIDE SEQUENCE [LARGE SCALE GENOMIC DNA]</scope>
    <source>
        <strain evidence="3 4">ATCC 43761</strain>
    </source>
</reference>
<evidence type="ECO:0000313" key="3">
    <source>
        <dbReference type="EMBL" id="SDA59905.1"/>
    </source>
</evidence>
<dbReference type="Pfam" id="PF03796">
    <property type="entry name" value="DnaB_C"/>
    <property type="match status" value="1"/>
</dbReference>
<dbReference type="PANTHER" id="PTHR30153:SF2">
    <property type="entry name" value="REPLICATIVE DNA HELICASE"/>
    <property type="match status" value="1"/>
</dbReference>
<dbReference type="InterPro" id="IPR027417">
    <property type="entry name" value="P-loop_NTPase"/>
</dbReference>
<dbReference type="GO" id="GO:0004386">
    <property type="term" value="F:helicase activity"/>
    <property type="evidence" value="ECO:0007669"/>
    <property type="project" value="UniProtKB-KW"/>
</dbReference>
<feature type="domain" description="SF4 helicase" evidence="2">
    <location>
        <begin position="19"/>
        <end position="309"/>
    </location>
</feature>
<keyword evidence="3" id="KW-0547">Nucleotide-binding</keyword>
<comment type="caution">
    <text evidence="3">The sequence shown here is derived from an EMBL/GenBank/DDBJ whole genome shotgun (WGS) entry which is preliminary data.</text>
</comment>
<keyword evidence="3" id="KW-0378">Hydrolase</keyword>
<dbReference type="Proteomes" id="UP000181860">
    <property type="component" value="Unassembled WGS sequence"/>
</dbReference>
<dbReference type="InterPro" id="IPR007694">
    <property type="entry name" value="DNA_helicase_DnaB-like_C"/>
</dbReference>
<dbReference type="RefSeq" id="WP_013851333.1">
    <property type="nucleotide sequence ID" value="NZ_FMXC01000017.1"/>
</dbReference>
<organism evidence="3 4">
    <name type="scientific">Lactobacillus kefiranofaciens</name>
    <dbReference type="NCBI Taxonomy" id="267818"/>
    <lineage>
        <taxon>Bacteria</taxon>
        <taxon>Bacillati</taxon>
        <taxon>Bacillota</taxon>
        <taxon>Bacilli</taxon>
        <taxon>Lactobacillales</taxon>
        <taxon>Lactobacillaceae</taxon>
        <taxon>Lactobacillus</taxon>
    </lineage>
</organism>
<dbReference type="SUPFAM" id="SSF52540">
    <property type="entry name" value="P-loop containing nucleoside triphosphate hydrolases"/>
    <property type="match status" value="1"/>
</dbReference>
<dbReference type="PROSITE" id="PS51199">
    <property type="entry name" value="SF4_HELICASE"/>
    <property type="match status" value="1"/>
</dbReference>
<evidence type="ECO:0000259" key="2">
    <source>
        <dbReference type="PROSITE" id="PS51199"/>
    </source>
</evidence>
<keyword evidence="3" id="KW-0067">ATP-binding</keyword>
<sequence length="412" mass="46768">MTNLMTNNVYGDFIKSIREEDTPKPISTGFLLLDNVGLGSGLYNGLYVLGATSGLGKTTFALQIANHIASHENRKVIYYALEMSANELIAKSLSRIAWSLTEDHDTYNPIQNIAKKGQHSDLPLTARNIMRGHIKENFSEENKKKLRTAMAYYNSFSENMIISSPLTKRPSVDEIVKEVTDYVQTTKNKPVVFVDYLQLLRPVEGNHGYTDKQAVTAAVNKLKLLSLSLKIPVFVISSFNRSSYSSIDVDETAFKESGDIEYTADVVFIMENDFNRVWINDISSGRDLNLVDYEQEKAIEQNRDFPEKEGKQITIDEAIKNHRVTIPSAMRYVKLLPEKAIKLSILKNRFGDMLPPKMPYIPFILNAPYSVFGQTTIEGDKVKYNIDPLDDYSYEDMPIYTNPDTHEEDLEI</sequence>